<name>U1PCK0_9EURY</name>
<dbReference type="InterPro" id="IPR003779">
    <property type="entry name" value="CMD-like"/>
</dbReference>
<dbReference type="SUPFAM" id="SSF69118">
    <property type="entry name" value="AhpD-like"/>
    <property type="match status" value="1"/>
</dbReference>
<dbReference type="AlphaFoldDB" id="U1PCK0"/>
<reference evidence="2 3" key="1">
    <citation type="journal article" date="2013" name="PLoS ONE">
        <title>Assembly-driven community genomics of a hypersaline microbial ecosystem.</title>
        <authorList>
            <person name="Podell S."/>
            <person name="Ugalde J.A."/>
            <person name="Narasingarao P."/>
            <person name="Banfield J.F."/>
            <person name="Heidelberg K.B."/>
            <person name="Allen E.E."/>
        </authorList>
    </citation>
    <scope>NUCLEOTIDE SEQUENCE [LARGE SCALE GENOMIC DNA]</scope>
    <source>
        <strain evidence="3">J07HQW1</strain>
    </source>
</reference>
<dbReference type="EMBL" id="KE356560">
    <property type="protein sequence ID" value="ERG91307.1"/>
    <property type="molecule type" value="Genomic_DNA"/>
</dbReference>
<dbReference type="GO" id="GO:0051920">
    <property type="term" value="F:peroxiredoxin activity"/>
    <property type="evidence" value="ECO:0007669"/>
    <property type="project" value="InterPro"/>
</dbReference>
<dbReference type="InterPro" id="IPR029032">
    <property type="entry name" value="AhpD-like"/>
</dbReference>
<protein>
    <recommendedName>
        <fullName evidence="1">Carboxymuconolactone decarboxylase-like domain-containing protein</fullName>
    </recommendedName>
</protein>
<evidence type="ECO:0000259" key="1">
    <source>
        <dbReference type="Pfam" id="PF02627"/>
    </source>
</evidence>
<dbReference type="Proteomes" id="UP000030649">
    <property type="component" value="Unassembled WGS sequence"/>
</dbReference>
<dbReference type="Gene3D" id="1.20.1290.10">
    <property type="entry name" value="AhpD-like"/>
    <property type="match status" value="1"/>
</dbReference>
<proteinExistence type="predicted"/>
<dbReference type="PANTHER" id="PTHR34846">
    <property type="entry name" value="4-CARBOXYMUCONOLACTONE DECARBOXYLASE FAMILY PROTEIN (AFU_ORTHOLOGUE AFUA_6G11590)"/>
    <property type="match status" value="1"/>
</dbReference>
<evidence type="ECO:0000313" key="3">
    <source>
        <dbReference type="Proteomes" id="UP000030649"/>
    </source>
</evidence>
<feature type="domain" description="Carboxymuconolactone decarboxylase-like" evidence="1">
    <location>
        <begin position="55"/>
        <end position="138"/>
    </location>
</feature>
<evidence type="ECO:0000313" key="2">
    <source>
        <dbReference type="EMBL" id="ERG91307.1"/>
    </source>
</evidence>
<gene>
    <name evidence="2" type="ORF">J07HQW1_01341</name>
</gene>
<organism evidence="2 3">
    <name type="scientific">Haloquadratum walsbyi J07HQW1</name>
    <dbReference type="NCBI Taxonomy" id="1238424"/>
    <lineage>
        <taxon>Archaea</taxon>
        <taxon>Methanobacteriati</taxon>
        <taxon>Methanobacteriota</taxon>
        <taxon>Stenosarchaea group</taxon>
        <taxon>Halobacteria</taxon>
        <taxon>Halobacteriales</taxon>
        <taxon>Haloferacaceae</taxon>
        <taxon>Haloquadratum</taxon>
    </lineage>
</organism>
<dbReference type="PANTHER" id="PTHR34846:SF5">
    <property type="entry name" value="CARBOXYMUCONOLACTONE DECARBOXYLASE-LIKE DOMAIN-CONTAINING PROTEIN"/>
    <property type="match status" value="1"/>
</dbReference>
<accession>U1PCK0</accession>
<dbReference type="Pfam" id="PF02627">
    <property type="entry name" value="CMD"/>
    <property type="match status" value="1"/>
</dbReference>
<sequence length="201" mass="22750">MTSTYIPITTFHEDMPVIDPIDDPEKQSAIESVLETAEQNGTPGQTFLQVLGHRPEIAETWAQTWNTALYEGEVNHCLKELVRIRLAQLHDCLYCQGVGSNPAKELGLPDAKVRSLDNYETDDRFSKRERVALRFAEDFYHDRHDFNSLRETFSDPEVVELAWLVALQDGSEKIVSKLNLESECCELPADEQAATLPGNDK</sequence>
<dbReference type="HOGENOM" id="CLU_1357891_0_0_2"/>